<name>A0A7X6DC61_9BURK</name>
<dbReference type="RefSeq" id="WP_168105558.1">
    <property type="nucleotide sequence ID" value="NZ_VTOX01000001.1"/>
</dbReference>
<dbReference type="Proteomes" id="UP000521868">
    <property type="component" value="Unassembled WGS sequence"/>
</dbReference>
<sequence>MHPILNVAASFAAGAAAMYWFDSAVARRQARGQVLSQSRLREQVQGCIGRLVSHPDAIRVSVDGGIVRVSGHVLASEQDRLLSQLTHLPGVHKVHNALSAVQDPGRFDEQRAAQLQGEFGAGAA</sequence>
<dbReference type="Gene3D" id="3.30.1340.30">
    <property type="match status" value="1"/>
</dbReference>
<proteinExistence type="predicted"/>
<dbReference type="Pfam" id="PF04972">
    <property type="entry name" value="BON"/>
    <property type="match status" value="1"/>
</dbReference>
<comment type="caution">
    <text evidence="2">The sequence shown here is derived from an EMBL/GenBank/DDBJ whole genome shotgun (WGS) entry which is preliminary data.</text>
</comment>
<accession>A0A7X6DC61</accession>
<dbReference type="InterPro" id="IPR007055">
    <property type="entry name" value="BON_dom"/>
</dbReference>
<organism evidence="2 3">
    <name type="scientific">Ramlibacter lithotrophicus</name>
    <dbReference type="NCBI Taxonomy" id="2606681"/>
    <lineage>
        <taxon>Bacteria</taxon>
        <taxon>Pseudomonadati</taxon>
        <taxon>Pseudomonadota</taxon>
        <taxon>Betaproteobacteria</taxon>
        <taxon>Burkholderiales</taxon>
        <taxon>Comamonadaceae</taxon>
        <taxon>Ramlibacter</taxon>
    </lineage>
</organism>
<feature type="domain" description="BON" evidence="1">
    <location>
        <begin position="49"/>
        <end position="99"/>
    </location>
</feature>
<keyword evidence="3" id="KW-1185">Reference proteome</keyword>
<evidence type="ECO:0000259" key="1">
    <source>
        <dbReference type="Pfam" id="PF04972"/>
    </source>
</evidence>
<dbReference type="AlphaFoldDB" id="A0A7X6DC61"/>
<evidence type="ECO:0000313" key="3">
    <source>
        <dbReference type="Proteomes" id="UP000521868"/>
    </source>
</evidence>
<evidence type="ECO:0000313" key="2">
    <source>
        <dbReference type="EMBL" id="NKE64472.1"/>
    </source>
</evidence>
<gene>
    <name evidence="2" type="ORF">RAMLITH_01445</name>
</gene>
<dbReference type="EMBL" id="VTOX01000001">
    <property type="protein sequence ID" value="NKE64472.1"/>
    <property type="molecule type" value="Genomic_DNA"/>
</dbReference>
<reference evidence="2 3" key="1">
    <citation type="journal article" date="2020" name="Nature">
        <title>Bacterial chemolithoautotrophy via manganese oxidation.</title>
        <authorList>
            <person name="Yu H."/>
            <person name="Leadbetter J.R."/>
        </authorList>
    </citation>
    <scope>NUCLEOTIDE SEQUENCE [LARGE SCALE GENOMIC DNA]</scope>
    <source>
        <strain evidence="2 3">RBP-1</strain>
    </source>
</reference>
<protein>
    <submittedName>
        <fullName evidence="2">BON domain-containing protein</fullName>
    </submittedName>
</protein>